<dbReference type="AlphaFoldDB" id="A0AAN5D0G5"/>
<proteinExistence type="predicted"/>
<name>A0AAN5D0G5_9BILA</name>
<keyword evidence="3" id="KW-1185">Reference proteome</keyword>
<reference evidence="3" key="1">
    <citation type="submission" date="2022-10" db="EMBL/GenBank/DDBJ databases">
        <title>Genome assembly of Pristionchus species.</title>
        <authorList>
            <person name="Yoshida K."/>
            <person name="Sommer R.J."/>
        </authorList>
    </citation>
    <scope>NUCLEOTIDE SEQUENCE [LARGE SCALE GENOMIC DNA]</scope>
    <source>
        <strain evidence="1 3">RS5460</strain>
    </source>
</reference>
<organism evidence="2 3">
    <name type="scientific">Pristionchus mayeri</name>
    <dbReference type="NCBI Taxonomy" id="1317129"/>
    <lineage>
        <taxon>Eukaryota</taxon>
        <taxon>Metazoa</taxon>
        <taxon>Ecdysozoa</taxon>
        <taxon>Nematoda</taxon>
        <taxon>Chromadorea</taxon>
        <taxon>Rhabditida</taxon>
        <taxon>Rhabditina</taxon>
        <taxon>Diplogasteromorpha</taxon>
        <taxon>Diplogasteroidea</taxon>
        <taxon>Neodiplogasteridae</taxon>
        <taxon>Pristionchus</taxon>
    </lineage>
</organism>
<comment type="caution">
    <text evidence="2">The sequence shown here is derived from an EMBL/GenBank/DDBJ whole genome shotgun (WGS) entry which is preliminary data.</text>
</comment>
<evidence type="ECO:0000313" key="2">
    <source>
        <dbReference type="EMBL" id="GMR54438.1"/>
    </source>
</evidence>
<feature type="non-terminal residue" evidence="2">
    <location>
        <position position="103"/>
    </location>
</feature>
<accession>A0AAN5D0G5</accession>
<dbReference type="Proteomes" id="UP001328107">
    <property type="component" value="Unassembled WGS sequence"/>
</dbReference>
<evidence type="ECO:0000313" key="1">
    <source>
        <dbReference type="EMBL" id="GMR54437.1"/>
    </source>
</evidence>
<evidence type="ECO:0000313" key="3">
    <source>
        <dbReference type="Proteomes" id="UP001328107"/>
    </source>
</evidence>
<dbReference type="EMBL" id="BTRK01000005">
    <property type="protein sequence ID" value="GMR54438.1"/>
    <property type="molecule type" value="Genomic_DNA"/>
</dbReference>
<dbReference type="EMBL" id="BTRK01000005">
    <property type="protein sequence ID" value="GMR54437.1"/>
    <property type="molecule type" value="Genomic_DNA"/>
</dbReference>
<reference evidence="2" key="2">
    <citation type="submission" date="2023-06" db="EMBL/GenBank/DDBJ databases">
        <title>Genome assembly of Pristionchus species.</title>
        <authorList>
            <person name="Yoshida K."/>
            <person name="Sommer R.J."/>
        </authorList>
    </citation>
    <scope>NUCLEOTIDE SEQUENCE</scope>
    <source>
        <strain evidence="2">RS5460</strain>
    </source>
</reference>
<sequence length="103" mass="12031">MKGCLAARIIVQQFMRRNDNFSQLSTQSLLFYHLRVSSSSLHQFFVRSSLHYSTTLHETNLFTMPYRVQSMGNRNRCSTSRRSEKSLSNDLFTLSIQCTRCLI</sequence>
<protein>
    <submittedName>
        <fullName evidence="2">Uncharacterized protein</fullName>
    </submittedName>
</protein>
<gene>
    <name evidence="1" type="ORF">PMAYCL1PPCAC_24632</name>
    <name evidence="2" type="ORF">PMAYCL1PPCAC_24633</name>
</gene>